<name>A0A1L7WJ16_9HELO</name>
<feature type="transmembrane region" description="Helical" evidence="6">
    <location>
        <begin position="721"/>
        <end position="745"/>
    </location>
</feature>
<dbReference type="PANTHER" id="PTHR11905">
    <property type="entry name" value="ADAM A DISINTEGRIN AND METALLOPROTEASE DOMAIN"/>
    <property type="match status" value="1"/>
</dbReference>
<dbReference type="SMART" id="SM00050">
    <property type="entry name" value="DISIN"/>
    <property type="match status" value="1"/>
</dbReference>
<keyword evidence="6" id="KW-0812">Transmembrane</keyword>
<keyword evidence="11" id="KW-1185">Reference proteome</keyword>
<dbReference type="InterPro" id="IPR034028">
    <property type="entry name" value="ZnMc_ADAM_fungal"/>
</dbReference>
<evidence type="ECO:0000259" key="8">
    <source>
        <dbReference type="PROSITE" id="PS50214"/>
    </source>
</evidence>
<keyword evidence="6" id="KW-0472">Membrane</keyword>
<dbReference type="GO" id="GO:0006508">
    <property type="term" value="P:proteolysis"/>
    <property type="evidence" value="ECO:0007669"/>
    <property type="project" value="InterPro"/>
</dbReference>
<feature type="chain" id="PRO_5012544021" description="Disintegrin and metalloproteinase domain-containing protein B" evidence="7">
    <location>
        <begin position="23"/>
        <end position="815"/>
    </location>
</feature>
<feature type="binding site" evidence="4">
    <location>
        <position position="445"/>
    </location>
    <ligand>
        <name>Zn(2+)</name>
        <dbReference type="ChEBI" id="CHEBI:29105"/>
        <note>catalytic</note>
    </ligand>
</feature>
<evidence type="ECO:0000256" key="5">
    <source>
        <dbReference type="SAM" id="MobiDB-lite"/>
    </source>
</evidence>
<keyword evidence="7" id="KW-0732">Signal</keyword>
<evidence type="ECO:0000256" key="6">
    <source>
        <dbReference type="SAM" id="Phobius"/>
    </source>
</evidence>
<dbReference type="Gene3D" id="3.40.390.10">
    <property type="entry name" value="Collagenase (Catalytic Domain)"/>
    <property type="match status" value="1"/>
</dbReference>
<feature type="region of interest" description="Disordered" evidence="5">
    <location>
        <begin position="753"/>
        <end position="815"/>
    </location>
</feature>
<feature type="binding site" evidence="4">
    <location>
        <position position="451"/>
    </location>
    <ligand>
        <name>Zn(2+)</name>
        <dbReference type="ChEBI" id="CHEBI:29105"/>
        <note>catalytic</note>
    </ligand>
</feature>
<dbReference type="PANTHER" id="PTHR11905:SF159">
    <property type="entry name" value="ADAM METALLOPROTEASE"/>
    <property type="match status" value="1"/>
</dbReference>
<dbReference type="GO" id="GO:0004222">
    <property type="term" value="F:metalloendopeptidase activity"/>
    <property type="evidence" value="ECO:0007669"/>
    <property type="project" value="InterPro"/>
</dbReference>
<dbReference type="CDD" id="cd04271">
    <property type="entry name" value="ZnMc_ADAM_fungal"/>
    <property type="match status" value="1"/>
</dbReference>
<keyword evidence="4" id="KW-0862">Zinc</keyword>
<dbReference type="PROSITE" id="PS50214">
    <property type="entry name" value="DISINTEGRIN_2"/>
    <property type="match status" value="1"/>
</dbReference>
<evidence type="ECO:0000259" key="9">
    <source>
        <dbReference type="PROSITE" id="PS50215"/>
    </source>
</evidence>
<dbReference type="Pfam" id="PF13688">
    <property type="entry name" value="Reprolysin_5"/>
    <property type="match status" value="1"/>
</dbReference>
<dbReference type="InterPro" id="IPR024079">
    <property type="entry name" value="MetalloPept_cat_dom_sf"/>
</dbReference>
<feature type="binding site" evidence="4">
    <location>
        <position position="441"/>
    </location>
    <ligand>
        <name>Zn(2+)</name>
        <dbReference type="ChEBI" id="CHEBI:29105"/>
        <note>catalytic</note>
    </ligand>
</feature>
<comment type="caution">
    <text evidence="4">Lacks conserved residue(s) required for the propagation of feature annotation.</text>
</comment>
<evidence type="ECO:0000313" key="11">
    <source>
        <dbReference type="Proteomes" id="UP000184330"/>
    </source>
</evidence>
<evidence type="ECO:0000256" key="1">
    <source>
        <dbReference type="ARBA" id="ARBA00023157"/>
    </source>
</evidence>
<dbReference type="Pfam" id="PF00200">
    <property type="entry name" value="Disintegrin"/>
    <property type="match status" value="1"/>
</dbReference>
<dbReference type="GO" id="GO:0046872">
    <property type="term" value="F:metal ion binding"/>
    <property type="evidence" value="ECO:0007669"/>
    <property type="project" value="UniProtKB-KW"/>
</dbReference>
<comment type="function">
    <text evidence="2">Probable zinc protease.</text>
</comment>
<feature type="domain" description="Peptidase M12B" evidence="9">
    <location>
        <begin position="287"/>
        <end position="504"/>
    </location>
</feature>
<proteinExistence type="predicted"/>
<keyword evidence="1" id="KW-1015">Disulfide bond</keyword>
<dbReference type="InterPro" id="IPR001762">
    <property type="entry name" value="Disintegrin_dom"/>
</dbReference>
<sequence length="815" mass="86423">MYILQSIATLIVSTCLFPSSQAHSNERNPLTYYSLVDNANFNTPSHRIHHLSKFDLTFDLHNSQQTIKLTLQPNHDVIADDATISYLGADGEIRHSEPMDRSEYRVFKGQAFIKHWEGAEWTNVGWARISVERDGDVPIFEGAFRVDGDHHHVQTRTHFMQTKHKLDPVLPEKEGEYMVVWRDSDISTDLSVDFNGMLHGELKRDVVNGKRGAVIDERSCSADGLVFNSALDHPIYTGMAKRDDNTWGSMYTRSIFGRQIDGQTGGNSAGINLTTSIGSTSGCPSTRKVALVGVATDCTYTADFNSTSSARANIIQVINSASVQYEDSFNITLGLQNLTISDAACPSTAAASAPWNVACSDSVTIQDRLNLFSAWRGQRADTNAYWTLLSTCATGSAVGLAWLGQACVATSQVASSSSGNETVSGANVVVRTSTEWQVVAHETGHTFGAVHDCTSTTCTDGTTVQSQQCCPLSAQTCDAGGAYIMNPSTGSNIQKFSPCSIGNICSAIGRNSVKTSCLTANKDVTTISGSQCGNGIVEAGEDCDCGGTASCGSNSCCDPTTCKFKNNAVCDPSNEDCCTSSCQFAGNGTVCRASTGTCDPQEVCSGTAATCPADTTAPDGTSCGNSSSLSCASGQCTSRDLQCKTLMGSYTQGNDTYACSSSGCQISCASPEFGSNVCYSMQQNFLDGTSCQGGGRCNNGQCSGSSVGKEISSWINSNKTLVIALASVIGGLFVLAILSCCVSRYRRRQRLAARKNLPPPPPGWYGGAPPPTGPPPGYPGQAQARGPSNGTWSNGRWTQGPTQPPFAWQPSVRYA</sequence>
<dbReference type="AlphaFoldDB" id="A0A1L7WJ16"/>
<evidence type="ECO:0000256" key="3">
    <source>
        <dbReference type="ARBA" id="ARBA00074021"/>
    </source>
</evidence>
<evidence type="ECO:0000313" key="10">
    <source>
        <dbReference type="EMBL" id="CZR52767.1"/>
    </source>
</evidence>
<dbReference type="PROSITE" id="PS50215">
    <property type="entry name" value="ADAM_MEPRO"/>
    <property type="match status" value="1"/>
</dbReference>
<evidence type="ECO:0000256" key="4">
    <source>
        <dbReference type="PROSITE-ProRule" id="PRU00276"/>
    </source>
</evidence>
<accession>A0A1L7WJ16</accession>
<reference evidence="10 11" key="1">
    <citation type="submission" date="2016-03" db="EMBL/GenBank/DDBJ databases">
        <authorList>
            <person name="Ploux O."/>
        </authorList>
    </citation>
    <scope>NUCLEOTIDE SEQUENCE [LARGE SCALE GENOMIC DNA]</scope>
    <source>
        <strain evidence="10 11">UAMH 11012</strain>
    </source>
</reference>
<feature type="signal peptide" evidence="7">
    <location>
        <begin position="1"/>
        <end position="22"/>
    </location>
</feature>
<organism evidence="10 11">
    <name type="scientific">Phialocephala subalpina</name>
    <dbReference type="NCBI Taxonomy" id="576137"/>
    <lineage>
        <taxon>Eukaryota</taxon>
        <taxon>Fungi</taxon>
        <taxon>Dikarya</taxon>
        <taxon>Ascomycota</taxon>
        <taxon>Pezizomycotina</taxon>
        <taxon>Leotiomycetes</taxon>
        <taxon>Helotiales</taxon>
        <taxon>Mollisiaceae</taxon>
        <taxon>Phialocephala</taxon>
        <taxon>Phialocephala fortinii species complex</taxon>
    </lineage>
</organism>
<dbReference type="EMBL" id="FJOG01000003">
    <property type="protein sequence ID" value="CZR52767.1"/>
    <property type="molecule type" value="Genomic_DNA"/>
</dbReference>
<dbReference type="InterPro" id="IPR001590">
    <property type="entry name" value="Peptidase_M12B"/>
</dbReference>
<dbReference type="SUPFAM" id="SSF55486">
    <property type="entry name" value="Metalloproteases ('zincins'), catalytic domain"/>
    <property type="match status" value="1"/>
</dbReference>
<dbReference type="OrthoDB" id="5951731at2759"/>
<feature type="active site" evidence="4">
    <location>
        <position position="442"/>
    </location>
</feature>
<dbReference type="InterPro" id="IPR036436">
    <property type="entry name" value="Disintegrin_dom_sf"/>
</dbReference>
<dbReference type="FunFam" id="4.10.70.10:FF:000003">
    <property type="entry name" value="Disintegrin and metalloproteinase domain-containing protein 17"/>
    <property type="match status" value="1"/>
</dbReference>
<dbReference type="SUPFAM" id="SSF57552">
    <property type="entry name" value="Blood coagulation inhibitor (disintegrin)"/>
    <property type="match status" value="1"/>
</dbReference>
<evidence type="ECO:0000256" key="7">
    <source>
        <dbReference type="SAM" id="SignalP"/>
    </source>
</evidence>
<evidence type="ECO:0000256" key="2">
    <source>
        <dbReference type="ARBA" id="ARBA00056552"/>
    </source>
</evidence>
<feature type="compositionally biased region" description="Pro residues" evidence="5">
    <location>
        <begin position="757"/>
        <end position="778"/>
    </location>
</feature>
<dbReference type="Proteomes" id="UP000184330">
    <property type="component" value="Unassembled WGS sequence"/>
</dbReference>
<keyword evidence="6" id="KW-1133">Transmembrane helix</keyword>
<feature type="compositionally biased region" description="Polar residues" evidence="5">
    <location>
        <begin position="788"/>
        <end position="801"/>
    </location>
</feature>
<feature type="domain" description="Disintegrin" evidence="8">
    <location>
        <begin position="529"/>
        <end position="619"/>
    </location>
</feature>
<keyword evidence="4" id="KW-0479">Metal-binding</keyword>
<dbReference type="Gene3D" id="4.10.70.10">
    <property type="entry name" value="Disintegrin domain"/>
    <property type="match status" value="1"/>
</dbReference>
<gene>
    <name evidence="10" type="ORF">PAC_02644</name>
</gene>
<dbReference type="STRING" id="576137.A0A1L7WJ16"/>
<protein>
    <recommendedName>
        <fullName evidence="3">Disintegrin and metalloproteinase domain-containing protein B</fullName>
    </recommendedName>
</protein>